<keyword evidence="7 9" id="KW-0496">Mitochondrion</keyword>
<dbReference type="InterPro" id="IPR026769">
    <property type="entry name" value="Mic13"/>
</dbReference>
<dbReference type="Ensembl" id="ENSSFAT00005031923.1">
    <property type="protein sequence ID" value="ENSSFAP00005030808.1"/>
    <property type="gene ID" value="ENSSFAG00005015639.1"/>
</dbReference>
<evidence type="ECO:0000313" key="11">
    <source>
        <dbReference type="Ensembl" id="ENSSFAP00005030808.1"/>
    </source>
</evidence>
<evidence type="ECO:0000256" key="10">
    <source>
        <dbReference type="SAM" id="SignalP"/>
    </source>
</evidence>
<comment type="subunit">
    <text evidence="9">Component of the mitochondrial contact site and cristae organizing system (MICOS) complex.</text>
</comment>
<feature type="chain" id="PRO_5044627333" description="MICOS complex subunit MIC13" evidence="10">
    <location>
        <begin position="19"/>
        <end position="151"/>
    </location>
</feature>
<evidence type="ECO:0000313" key="12">
    <source>
        <dbReference type="Proteomes" id="UP000472267"/>
    </source>
</evidence>
<evidence type="ECO:0000256" key="4">
    <source>
        <dbReference type="ARBA" id="ARBA00022692"/>
    </source>
</evidence>
<evidence type="ECO:0000256" key="9">
    <source>
        <dbReference type="RuleBase" id="RU363009"/>
    </source>
</evidence>
<dbReference type="PANTHER" id="PTHR31816">
    <property type="entry name" value="MICOS COMPLEX SUBUNIT MIC13"/>
    <property type="match status" value="1"/>
</dbReference>
<evidence type="ECO:0000256" key="5">
    <source>
        <dbReference type="ARBA" id="ARBA00022792"/>
    </source>
</evidence>
<gene>
    <name evidence="11" type="primary">micos13</name>
</gene>
<keyword evidence="10" id="KW-0732">Signal</keyword>
<accession>A0A672HNG5</accession>
<keyword evidence="6" id="KW-1133">Transmembrane helix</keyword>
<keyword evidence="4" id="KW-0812">Transmembrane</keyword>
<comment type="function">
    <text evidence="9">Component of the MICOS complex, a large protein complex of the mitochondrial inner membrane that plays crucial roles in the maintenance of crista junctions, inner membrane architecture, and formation of contact sites to the outer membrane.</text>
</comment>
<sequence length="151" mass="17406">MGMFWFVCFLVWISDSTGHFIFHRQMSSPCNYFTNILKRSLLIIILCIYEAQNHHPHNHYCQLLSVIREGSCPEYPEILYLQGSALCCEQTLTHPVPFLQTQLPAMPTIEFSPLQSWNSGVRWTISTLSEAPTKATDYTSQGLQYLKDLTK</sequence>
<dbReference type="GO" id="GO:0042407">
    <property type="term" value="P:cristae formation"/>
    <property type="evidence" value="ECO:0007669"/>
    <property type="project" value="TreeGrafter"/>
</dbReference>
<evidence type="ECO:0000256" key="7">
    <source>
        <dbReference type="ARBA" id="ARBA00023128"/>
    </source>
</evidence>
<evidence type="ECO:0000256" key="3">
    <source>
        <dbReference type="ARBA" id="ARBA00018172"/>
    </source>
</evidence>
<dbReference type="PANTHER" id="PTHR31816:SF3">
    <property type="entry name" value="MICOS COMPLEX SUBUNIT MIC13"/>
    <property type="match status" value="1"/>
</dbReference>
<evidence type="ECO:0000256" key="8">
    <source>
        <dbReference type="ARBA" id="ARBA00023136"/>
    </source>
</evidence>
<keyword evidence="12" id="KW-1185">Reference proteome</keyword>
<comment type="subcellular location">
    <subcellularLocation>
        <location evidence="1 9">Mitochondrion inner membrane</location>
        <topology evidence="1 9">Single-pass membrane protein</topology>
    </subcellularLocation>
</comment>
<feature type="signal peptide" evidence="10">
    <location>
        <begin position="1"/>
        <end position="18"/>
    </location>
</feature>
<dbReference type="GO" id="GO:0044284">
    <property type="term" value="C:mitochondrial crista junction"/>
    <property type="evidence" value="ECO:0007669"/>
    <property type="project" value="TreeGrafter"/>
</dbReference>
<dbReference type="Pfam" id="PF15884">
    <property type="entry name" value="QIL1"/>
    <property type="match status" value="1"/>
</dbReference>
<evidence type="ECO:0000256" key="2">
    <source>
        <dbReference type="ARBA" id="ARBA00006771"/>
    </source>
</evidence>
<dbReference type="Ensembl" id="ENSSFAT00005031914.1">
    <property type="protein sequence ID" value="ENSSFAP00005030799.1"/>
    <property type="gene ID" value="ENSSFAG00005015639.1"/>
</dbReference>
<evidence type="ECO:0000256" key="6">
    <source>
        <dbReference type="ARBA" id="ARBA00022989"/>
    </source>
</evidence>
<comment type="similarity">
    <text evidence="2 9">Belongs to the MICOS complex subunit Mic13 family.</text>
</comment>
<dbReference type="GO" id="GO:0061617">
    <property type="term" value="C:MICOS complex"/>
    <property type="evidence" value="ECO:0007669"/>
    <property type="project" value="UniProtKB-UniRule"/>
</dbReference>
<keyword evidence="5 9" id="KW-0999">Mitochondrion inner membrane</keyword>
<dbReference type="AlphaFoldDB" id="A0A672HNG5"/>
<reference evidence="11" key="1">
    <citation type="submission" date="2019-06" db="EMBL/GenBank/DDBJ databases">
        <authorList>
            <consortium name="Wellcome Sanger Institute Data Sharing"/>
        </authorList>
    </citation>
    <scope>NUCLEOTIDE SEQUENCE [LARGE SCALE GENOMIC DNA]</scope>
</reference>
<evidence type="ECO:0000256" key="1">
    <source>
        <dbReference type="ARBA" id="ARBA00004434"/>
    </source>
</evidence>
<name>A0A672HNG5_SALFA</name>
<proteinExistence type="inferred from homology"/>
<protein>
    <recommendedName>
        <fullName evidence="3 9">MICOS complex subunit MIC13</fullName>
    </recommendedName>
</protein>
<reference evidence="11" key="2">
    <citation type="submission" date="2025-05" db="UniProtKB">
        <authorList>
            <consortium name="Ensembl"/>
        </authorList>
    </citation>
    <scope>IDENTIFICATION</scope>
</reference>
<keyword evidence="8" id="KW-0472">Membrane</keyword>
<dbReference type="Proteomes" id="UP000472267">
    <property type="component" value="Chromosome 23"/>
</dbReference>
<organism evidence="11 12">
    <name type="scientific">Salarias fasciatus</name>
    <name type="common">Jewelled blenny</name>
    <name type="synonym">Blennius fasciatus</name>
    <dbReference type="NCBI Taxonomy" id="181472"/>
    <lineage>
        <taxon>Eukaryota</taxon>
        <taxon>Metazoa</taxon>
        <taxon>Chordata</taxon>
        <taxon>Craniata</taxon>
        <taxon>Vertebrata</taxon>
        <taxon>Euteleostomi</taxon>
        <taxon>Actinopterygii</taxon>
        <taxon>Neopterygii</taxon>
        <taxon>Teleostei</taxon>
        <taxon>Neoteleostei</taxon>
        <taxon>Acanthomorphata</taxon>
        <taxon>Ovalentaria</taxon>
        <taxon>Blenniimorphae</taxon>
        <taxon>Blenniiformes</taxon>
        <taxon>Blennioidei</taxon>
        <taxon>Blenniidae</taxon>
        <taxon>Salariinae</taxon>
        <taxon>Salarias</taxon>
    </lineage>
</organism>